<dbReference type="SMART" id="SM00398">
    <property type="entry name" value="HMG"/>
    <property type="match status" value="2"/>
</dbReference>
<dbReference type="InterPro" id="IPR009071">
    <property type="entry name" value="HMG_box_dom"/>
</dbReference>
<evidence type="ECO:0000259" key="3">
    <source>
        <dbReference type="PROSITE" id="PS50118"/>
    </source>
</evidence>
<feature type="region of interest" description="Disordered" evidence="2">
    <location>
        <begin position="1"/>
        <end position="22"/>
    </location>
</feature>
<dbReference type="AlphaFoldDB" id="A0A226DQE0"/>
<dbReference type="EMBL" id="LNIX01000014">
    <property type="protein sequence ID" value="OXA46891.1"/>
    <property type="molecule type" value="Genomic_DNA"/>
</dbReference>
<evidence type="ECO:0000313" key="4">
    <source>
        <dbReference type="EMBL" id="OXA46891.1"/>
    </source>
</evidence>
<evidence type="ECO:0000256" key="2">
    <source>
        <dbReference type="SAM" id="MobiDB-lite"/>
    </source>
</evidence>
<feature type="domain" description="HMG box" evidence="3">
    <location>
        <begin position="89"/>
        <end position="157"/>
    </location>
</feature>
<feature type="DNA-binding region" description="HMG box" evidence="1">
    <location>
        <begin position="21"/>
        <end position="83"/>
    </location>
</feature>
<dbReference type="GO" id="GO:0005634">
    <property type="term" value="C:nucleus"/>
    <property type="evidence" value="ECO:0007669"/>
    <property type="project" value="UniProtKB-UniRule"/>
</dbReference>
<sequence>MAPKRTNSGTPPSKRRRLQRPPRPITGWCRFVQEFIFSKKYDPNSFREAAALWKKLSDEDKNQYKNKFPEENTERLKAIQMWQQQNRILRRPPTCYGLFVRLMWTWERLRLQRLSFKDAAQFIALRWREFDPKERIKIEERARELIRRYNRQIKKVGDGKQLSSRWFEMPKLDVNYSPREQPIDEQVTEDEDDEDTLDVENIEIIFEEGYIFADQGCCIPQRE</sequence>
<accession>A0A226DQE0</accession>
<feature type="compositionally biased region" description="Polar residues" evidence="2">
    <location>
        <begin position="1"/>
        <end position="11"/>
    </location>
</feature>
<dbReference type="Proteomes" id="UP000198287">
    <property type="component" value="Unassembled WGS sequence"/>
</dbReference>
<dbReference type="OMA" id="FIALRWR"/>
<comment type="caution">
    <text evidence="4">The sequence shown here is derived from an EMBL/GenBank/DDBJ whole genome shotgun (WGS) entry which is preliminary data.</text>
</comment>
<reference evidence="4 5" key="1">
    <citation type="submission" date="2015-12" db="EMBL/GenBank/DDBJ databases">
        <title>The genome of Folsomia candida.</title>
        <authorList>
            <person name="Faddeeva A."/>
            <person name="Derks M.F."/>
            <person name="Anvar Y."/>
            <person name="Smit S."/>
            <person name="Van Straalen N."/>
            <person name="Roelofs D."/>
        </authorList>
    </citation>
    <scope>NUCLEOTIDE SEQUENCE [LARGE SCALE GENOMIC DNA]</scope>
    <source>
        <strain evidence="4 5">VU population</strain>
        <tissue evidence="4">Whole body</tissue>
    </source>
</reference>
<gene>
    <name evidence="4" type="ORF">Fcan01_18444</name>
</gene>
<dbReference type="InterPro" id="IPR036910">
    <property type="entry name" value="HMG_box_dom_sf"/>
</dbReference>
<keyword evidence="5" id="KW-1185">Reference proteome</keyword>
<dbReference type="GO" id="GO:0003677">
    <property type="term" value="F:DNA binding"/>
    <property type="evidence" value="ECO:0007669"/>
    <property type="project" value="UniProtKB-UniRule"/>
</dbReference>
<dbReference type="Pfam" id="PF09011">
    <property type="entry name" value="HMG_box_2"/>
    <property type="match status" value="1"/>
</dbReference>
<dbReference type="CDD" id="cd00084">
    <property type="entry name" value="HMG-box_SF"/>
    <property type="match status" value="1"/>
</dbReference>
<protein>
    <recommendedName>
        <fullName evidence="3">HMG box domain-containing protein</fullName>
    </recommendedName>
</protein>
<keyword evidence="1" id="KW-0539">Nucleus</keyword>
<feature type="domain" description="HMG box" evidence="3">
    <location>
        <begin position="21"/>
        <end position="83"/>
    </location>
</feature>
<proteinExistence type="predicted"/>
<evidence type="ECO:0000256" key="1">
    <source>
        <dbReference type="PROSITE-ProRule" id="PRU00267"/>
    </source>
</evidence>
<name>A0A226DQE0_FOLCA</name>
<evidence type="ECO:0000313" key="5">
    <source>
        <dbReference type="Proteomes" id="UP000198287"/>
    </source>
</evidence>
<dbReference type="Gene3D" id="1.10.30.10">
    <property type="entry name" value="High mobility group box domain"/>
    <property type="match status" value="2"/>
</dbReference>
<dbReference type="SUPFAM" id="SSF47095">
    <property type="entry name" value="HMG-box"/>
    <property type="match status" value="2"/>
</dbReference>
<dbReference type="PROSITE" id="PS50118">
    <property type="entry name" value="HMG_BOX_2"/>
    <property type="match status" value="2"/>
</dbReference>
<feature type="DNA-binding region" description="HMG box" evidence="1">
    <location>
        <begin position="89"/>
        <end position="157"/>
    </location>
</feature>
<organism evidence="4 5">
    <name type="scientific">Folsomia candida</name>
    <name type="common">Springtail</name>
    <dbReference type="NCBI Taxonomy" id="158441"/>
    <lineage>
        <taxon>Eukaryota</taxon>
        <taxon>Metazoa</taxon>
        <taxon>Ecdysozoa</taxon>
        <taxon>Arthropoda</taxon>
        <taxon>Hexapoda</taxon>
        <taxon>Collembola</taxon>
        <taxon>Entomobryomorpha</taxon>
        <taxon>Isotomoidea</taxon>
        <taxon>Isotomidae</taxon>
        <taxon>Proisotominae</taxon>
        <taxon>Folsomia</taxon>
    </lineage>
</organism>
<keyword evidence="1" id="KW-0238">DNA-binding</keyword>